<dbReference type="Proteomes" id="UP001145114">
    <property type="component" value="Unassembled WGS sequence"/>
</dbReference>
<name>A0ACC1HW37_9FUNG</name>
<proteinExistence type="predicted"/>
<evidence type="ECO:0000313" key="1">
    <source>
        <dbReference type="EMBL" id="KAJ1680265.1"/>
    </source>
</evidence>
<accession>A0ACC1HW37</accession>
<evidence type="ECO:0000313" key="2">
    <source>
        <dbReference type="Proteomes" id="UP001145114"/>
    </source>
</evidence>
<gene>
    <name evidence="1" type="ORF">EV182_000344</name>
</gene>
<comment type="caution">
    <text evidence="1">The sequence shown here is derived from an EMBL/GenBank/DDBJ whole genome shotgun (WGS) entry which is preliminary data.</text>
</comment>
<reference evidence="1" key="1">
    <citation type="submission" date="2022-06" db="EMBL/GenBank/DDBJ databases">
        <title>Phylogenomic reconstructions and comparative analyses of Kickxellomycotina fungi.</title>
        <authorList>
            <person name="Reynolds N.K."/>
            <person name="Stajich J.E."/>
            <person name="Barry K."/>
            <person name="Grigoriev I.V."/>
            <person name="Crous P."/>
            <person name="Smith M.E."/>
        </authorList>
    </citation>
    <scope>NUCLEOTIDE SEQUENCE</scope>
    <source>
        <strain evidence="1">RSA 2271</strain>
    </source>
</reference>
<organism evidence="1 2">
    <name type="scientific">Spiromyces aspiralis</name>
    <dbReference type="NCBI Taxonomy" id="68401"/>
    <lineage>
        <taxon>Eukaryota</taxon>
        <taxon>Fungi</taxon>
        <taxon>Fungi incertae sedis</taxon>
        <taxon>Zoopagomycota</taxon>
        <taxon>Kickxellomycotina</taxon>
        <taxon>Kickxellomycetes</taxon>
        <taxon>Kickxellales</taxon>
        <taxon>Kickxellaceae</taxon>
        <taxon>Spiromyces</taxon>
    </lineage>
</organism>
<dbReference type="EMBL" id="JAMZIH010000012">
    <property type="protein sequence ID" value="KAJ1680265.1"/>
    <property type="molecule type" value="Genomic_DNA"/>
</dbReference>
<keyword evidence="2" id="KW-1185">Reference proteome</keyword>
<protein>
    <submittedName>
        <fullName evidence="1">Uncharacterized protein</fullName>
    </submittedName>
</protein>
<sequence>MAIGSYIVEIDEKDNKAIDLDVDRFCISEKPISFYEGENKDRTGYLFNIGYESKYGGYLEEEEEEKNDDQQQRDMTERNLVFSLSDVDMVRIFRKKDSSFKTDSFSITIKEDNKLFRILKKIKDVYQEITRKEGDVKVGGCAFDNENPDGVRVFIKHDSKSEIYNYDKIKENTEEIVNNSKEKEKYKVRFDDMPRNFKAKAAYIETRTLYWSKTTISISLYVKQLFVEDGELNRKNNKPYAKRKDATFSHFLSVLSNLSISGDDKNKGKKAEEKQQQEEEGKSEKTPPPSLSSFSPKIKFSEKKIKQNK</sequence>